<evidence type="ECO:0000313" key="1">
    <source>
        <dbReference type="EMBL" id="MFC3099786.1"/>
    </source>
</evidence>
<proteinExistence type="predicted"/>
<dbReference type="Proteomes" id="UP001595378">
    <property type="component" value="Unassembled WGS sequence"/>
</dbReference>
<evidence type="ECO:0000313" key="2">
    <source>
        <dbReference type="Proteomes" id="UP001595378"/>
    </source>
</evidence>
<protein>
    <recommendedName>
        <fullName evidence="3">Glycosyl transferase family 11</fullName>
    </recommendedName>
</protein>
<reference evidence="2" key="1">
    <citation type="journal article" date="2019" name="Int. J. Syst. Evol. Microbiol.">
        <title>The Global Catalogue of Microorganisms (GCM) 10K type strain sequencing project: providing services to taxonomists for standard genome sequencing and annotation.</title>
        <authorList>
            <consortium name="The Broad Institute Genomics Platform"/>
            <consortium name="The Broad Institute Genome Sequencing Center for Infectious Disease"/>
            <person name="Wu L."/>
            <person name="Ma J."/>
        </authorList>
    </citation>
    <scope>NUCLEOTIDE SEQUENCE [LARGE SCALE GENOMIC DNA]</scope>
    <source>
        <strain evidence="2">KCTC 52606</strain>
    </source>
</reference>
<accession>A0ABV7ECQ1</accession>
<sequence length="295" mass="32807">MIETPPRHVVMRNFGGLGNRMIRYMVAQRIAHELGGWPVVGYQMPEWGMVSEVEEPLSGHGFATGWEHRLDLPALARRAVAEQADYVEVDAFGQRLEYFAERRAHYAQVFSASPGFPVADNELAINLRTGDIVNGVHRDYTPLPLAFYHSLLEQTGLSPVFVGQTEENWYTCALRAQFPDARYLSGGALADFQTMRGARHVVLAVSTFSWLAAWLSDAAETVHMPLAGLFNPQQRGDIDLVVQGDPRWRFHAFAPGHFRASEEQKAVLTSAAARPLAAAEEWAGGPFYMGYTIDS</sequence>
<evidence type="ECO:0008006" key="3">
    <source>
        <dbReference type="Google" id="ProtNLM"/>
    </source>
</evidence>
<dbReference type="EMBL" id="JBHRSU010000002">
    <property type="protein sequence ID" value="MFC3099786.1"/>
    <property type="molecule type" value="Genomic_DNA"/>
</dbReference>
<name>A0ABV7ECQ1_9SPHN</name>
<comment type="caution">
    <text evidence="1">The sequence shown here is derived from an EMBL/GenBank/DDBJ whole genome shotgun (WGS) entry which is preliminary data.</text>
</comment>
<gene>
    <name evidence="1" type="ORF">ACFODK_02660</name>
</gene>
<keyword evidence="2" id="KW-1185">Reference proteome</keyword>
<dbReference type="RefSeq" id="WP_336920383.1">
    <property type="nucleotide sequence ID" value="NZ_JBANRN010000016.1"/>
</dbReference>
<organism evidence="1 2">
    <name type="scientific">Alteraurantiacibacter lauratis</name>
    <dbReference type="NCBI Taxonomy" id="2054627"/>
    <lineage>
        <taxon>Bacteria</taxon>
        <taxon>Pseudomonadati</taxon>
        <taxon>Pseudomonadota</taxon>
        <taxon>Alphaproteobacteria</taxon>
        <taxon>Sphingomonadales</taxon>
        <taxon>Erythrobacteraceae</taxon>
        <taxon>Alteraurantiacibacter</taxon>
    </lineage>
</organism>